<keyword evidence="3" id="KW-1185">Reference proteome</keyword>
<dbReference type="InterPro" id="IPR007497">
    <property type="entry name" value="SIMPL/DUF541"/>
</dbReference>
<organism evidence="2 3">
    <name type="scientific">Belliella aquatica</name>
    <dbReference type="NCBI Taxonomy" id="1323734"/>
    <lineage>
        <taxon>Bacteria</taxon>
        <taxon>Pseudomonadati</taxon>
        <taxon>Bacteroidota</taxon>
        <taxon>Cytophagia</taxon>
        <taxon>Cytophagales</taxon>
        <taxon>Cyclobacteriaceae</taxon>
        <taxon>Belliella</taxon>
    </lineage>
</organism>
<reference evidence="3" key="1">
    <citation type="journal article" date="2019" name="Int. J. Syst. Evol. Microbiol.">
        <title>The Global Catalogue of Microorganisms (GCM) 10K type strain sequencing project: providing services to taxonomists for standard genome sequencing and annotation.</title>
        <authorList>
            <consortium name="The Broad Institute Genomics Platform"/>
            <consortium name="The Broad Institute Genome Sequencing Center for Infectious Disease"/>
            <person name="Wu L."/>
            <person name="Ma J."/>
        </authorList>
    </citation>
    <scope>NUCLEOTIDE SEQUENCE [LARGE SCALE GENOMIC DNA]</scope>
    <source>
        <strain evidence="3">CGMCC 1.12479</strain>
    </source>
</reference>
<dbReference type="RefSeq" id="WP_188441130.1">
    <property type="nucleotide sequence ID" value="NZ_BMFD01000004.1"/>
</dbReference>
<name>A0ABQ1M7S9_9BACT</name>
<dbReference type="Pfam" id="PF04402">
    <property type="entry name" value="SIMPL"/>
    <property type="match status" value="1"/>
</dbReference>
<feature type="signal peptide" evidence="1">
    <location>
        <begin position="1"/>
        <end position="19"/>
    </location>
</feature>
<dbReference type="EMBL" id="BMFD01000004">
    <property type="protein sequence ID" value="GGC36340.1"/>
    <property type="molecule type" value="Genomic_DNA"/>
</dbReference>
<keyword evidence="1" id="KW-0732">Signal</keyword>
<evidence type="ECO:0000256" key="1">
    <source>
        <dbReference type="SAM" id="SignalP"/>
    </source>
</evidence>
<accession>A0ABQ1M7S9</accession>
<evidence type="ECO:0008006" key="4">
    <source>
        <dbReference type="Google" id="ProtNLM"/>
    </source>
</evidence>
<dbReference type="PANTHER" id="PTHR34387:SF2">
    <property type="entry name" value="SLR1258 PROTEIN"/>
    <property type="match status" value="1"/>
</dbReference>
<feature type="chain" id="PRO_5046456184" description="DUF541 domain-containing protein" evidence="1">
    <location>
        <begin position="20"/>
        <end position="237"/>
    </location>
</feature>
<evidence type="ECO:0000313" key="3">
    <source>
        <dbReference type="Proteomes" id="UP000635885"/>
    </source>
</evidence>
<dbReference type="Gene3D" id="3.30.70.2970">
    <property type="entry name" value="Protein of unknown function (DUF541), domain 2"/>
    <property type="match status" value="1"/>
</dbReference>
<sequence length="237" mass="26870">MKKLLFILPVLLLPLFASAQQQSVPSIEVDGASEIKVMPDEATINMNLRELGMKVSDVTNKLNKKTKAIEDALKKSGVKDYKFVVENYYVNINRIYTRGSSKDSGYVATQNIKVVLKQRDNDLVKIVESINESADLSYNVSFGISENQKKSYQEKLLELALLDAKRKADIIAKTMGIDQIRVYKVNYSSGASFQPTEYRMETMMMKTASEDRVEPTFSPEEQTLTDRVNVSFTFIHK</sequence>
<protein>
    <recommendedName>
        <fullName evidence="4">DUF541 domain-containing protein</fullName>
    </recommendedName>
</protein>
<dbReference type="InterPro" id="IPR052022">
    <property type="entry name" value="26kDa_periplasmic_antigen"/>
</dbReference>
<dbReference type="Proteomes" id="UP000635885">
    <property type="component" value="Unassembled WGS sequence"/>
</dbReference>
<gene>
    <name evidence="2" type="ORF">GCM10010993_13960</name>
</gene>
<evidence type="ECO:0000313" key="2">
    <source>
        <dbReference type="EMBL" id="GGC36340.1"/>
    </source>
</evidence>
<proteinExistence type="predicted"/>
<dbReference type="PANTHER" id="PTHR34387">
    <property type="entry name" value="SLR1258 PROTEIN"/>
    <property type="match status" value="1"/>
</dbReference>
<comment type="caution">
    <text evidence="2">The sequence shown here is derived from an EMBL/GenBank/DDBJ whole genome shotgun (WGS) entry which is preliminary data.</text>
</comment>
<dbReference type="Gene3D" id="3.30.110.170">
    <property type="entry name" value="Protein of unknown function (DUF541), domain 1"/>
    <property type="match status" value="1"/>
</dbReference>